<reference evidence="7 8" key="1">
    <citation type="submission" date="2018-08" db="EMBL/GenBank/DDBJ databases">
        <title>Murine metabolic-syndrome-specific gut microbial biobank.</title>
        <authorList>
            <person name="Liu C."/>
        </authorList>
    </citation>
    <scope>NUCLEOTIDE SEQUENCE [LARGE SCALE GENOMIC DNA]</scope>
    <source>
        <strain evidence="7 8">583</strain>
    </source>
</reference>
<dbReference type="EC" id="2.1.1.190" evidence="7"/>
<dbReference type="CDD" id="cd02440">
    <property type="entry name" value="AdoMet_MTases"/>
    <property type="match status" value="1"/>
</dbReference>
<keyword evidence="8" id="KW-1185">Reference proteome</keyword>
<keyword evidence="2 4" id="KW-0808">Transferase</keyword>
<evidence type="ECO:0000256" key="1">
    <source>
        <dbReference type="ARBA" id="ARBA00022603"/>
    </source>
</evidence>
<evidence type="ECO:0000259" key="6">
    <source>
        <dbReference type="PROSITE" id="PS50926"/>
    </source>
</evidence>
<protein>
    <submittedName>
        <fullName evidence="7">23S rRNA (Uracil(1939)-C(5))-methyltransferase RlmD</fullName>
        <ecNumber evidence="7">2.1.1.190</ecNumber>
    </submittedName>
</protein>
<dbReference type="InterPro" id="IPR030390">
    <property type="entry name" value="MeTrfase_TrmA_AS"/>
</dbReference>
<evidence type="ECO:0000256" key="2">
    <source>
        <dbReference type="ARBA" id="ARBA00022679"/>
    </source>
</evidence>
<feature type="binding site" evidence="4">
    <location>
        <position position="337"/>
    </location>
    <ligand>
        <name>S-adenosyl-L-methionine</name>
        <dbReference type="ChEBI" id="CHEBI:59789"/>
    </ligand>
</feature>
<feature type="active site" description="Nucleophile" evidence="4">
    <location>
        <position position="409"/>
    </location>
</feature>
<dbReference type="Gene3D" id="2.40.50.140">
    <property type="entry name" value="Nucleic acid-binding proteins"/>
    <property type="match status" value="1"/>
</dbReference>
<dbReference type="PROSITE" id="PS50926">
    <property type="entry name" value="TRAM"/>
    <property type="match status" value="1"/>
</dbReference>
<dbReference type="Proteomes" id="UP000467132">
    <property type="component" value="Unassembled WGS sequence"/>
</dbReference>
<dbReference type="SUPFAM" id="SSF53335">
    <property type="entry name" value="S-adenosyl-L-methionine-dependent methyltransferases"/>
    <property type="match status" value="1"/>
</dbReference>
<evidence type="ECO:0000256" key="5">
    <source>
        <dbReference type="PROSITE-ProRule" id="PRU10015"/>
    </source>
</evidence>
<dbReference type="InterPro" id="IPR029063">
    <property type="entry name" value="SAM-dependent_MTases_sf"/>
</dbReference>
<accession>A0A845QZW8</accession>
<dbReference type="GO" id="GO:0070041">
    <property type="term" value="F:rRNA (uridine-C5-)-methyltransferase activity"/>
    <property type="evidence" value="ECO:0007669"/>
    <property type="project" value="TreeGrafter"/>
</dbReference>
<dbReference type="InterPro" id="IPR010280">
    <property type="entry name" value="U5_MeTrfase_fam"/>
</dbReference>
<organism evidence="7 8">
    <name type="scientific">Senegalia massiliensis</name>
    <dbReference type="NCBI Taxonomy" id="1720316"/>
    <lineage>
        <taxon>Bacteria</taxon>
        <taxon>Bacillati</taxon>
        <taxon>Bacillota</taxon>
        <taxon>Clostridia</taxon>
        <taxon>Eubacteriales</taxon>
        <taxon>Clostridiaceae</taxon>
        <taxon>Senegalia</taxon>
    </lineage>
</organism>
<dbReference type="NCBIfam" id="TIGR00479">
    <property type="entry name" value="rumA"/>
    <property type="match status" value="1"/>
</dbReference>
<dbReference type="GO" id="GO:0070475">
    <property type="term" value="P:rRNA base methylation"/>
    <property type="evidence" value="ECO:0007669"/>
    <property type="project" value="TreeGrafter"/>
</dbReference>
<feature type="binding site" evidence="4">
    <location>
        <position position="287"/>
    </location>
    <ligand>
        <name>S-adenosyl-L-methionine</name>
        <dbReference type="ChEBI" id="CHEBI:59789"/>
    </ligand>
</feature>
<dbReference type="Gene3D" id="2.40.50.1070">
    <property type="match status" value="1"/>
</dbReference>
<dbReference type="FunFam" id="2.40.50.1070:FF:000003">
    <property type="entry name" value="23S rRNA (Uracil-5-)-methyltransferase RumA"/>
    <property type="match status" value="1"/>
</dbReference>
<gene>
    <name evidence="7" type="primary">rlmD</name>
    <name evidence="7" type="ORF">D3Z33_12735</name>
</gene>
<evidence type="ECO:0000256" key="4">
    <source>
        <dbReference type="PROSITE-ProRule" id="PRU01024"/>
    </source>
</evidence>
<evidence type="ECO:0000313" key="8">
    <source>
        <dbReference type="Proteomes" id="UP000467132"/>
    </source>
</evidence>
<sequence>MAKKKKEFQVKIEKTEFPNKGIGTYNDKRVVVKGATSGQIVKVRTKKNRKNKIDANLIEVIERSEREIKPQCIHFWDCGGCSYQNLTYNDQLEMKKNQVLDLFHKAGIEGFEFEGIEKSPNVWRYRNKMEFTFGDEYKEGPLTLGMHQKGKFYEILSVPYCEIVDDDFTNILNVVLEYFREKKVPFYHKRKHEGVLRHLVIRKAEITGEILVNLVTSTQQELELDDLVDRLKNIDYIGQLKGILHTLNDNLGDVVQSDKTITIYGEDFITEKLLGLEFNISPFSFFQTNSSGAEKLYEIAREYAGDTKDKTVFDLYCGTGTIAQIMAPVANEVIGIEIVEEAVEKARDNAKLNGLDNCEFIAGDVLKEIDNINIKPDLIILDPPRVGVHKSAIEKIVAFDSKRIVYVSCKPTSLVEDLKEFESFRYEVKKVKCMDMFPHTPHVETVVLIEKK</sequence>
<comment type="caution">
    <text evidence="7">The sequence shown here is derived from an EMBL/GenBank/DDBJ whole genome shotgun (WGS) entry which is preliminary data.</text>
</comment>
<dbReference type="InterPro" id="IPR030391">
    <property type="entry name" value="MeTrfase_TrmA_CS"/>
</dbReference>
<keyword evidence="3 4" id="KW-0949">S-adenosyl-L-methionine</keyword>
<dbReference type="InterPro" id="IPR002792">
    <property type="entry name" value="TRAM_dom"/>
</dbReference>
<dbReference type="PANTHER" id="PTHR11061">
    <property type="entry name" value="RNA M5U METHYLTRANSFERASE"/>
    <property type="match status" value="1"/>
</dbReference>
<feature type="binding site" evidence="4">
    <location>
        <position position="382"/>
    </location>
    <ligand>
        <name>S-adenosyl-L-methionine</name>
        <dbReference type="ChEBI" id="CHEBI:59789"/>
    </ligand>
</feature>
<dbReference type="InterPro" id="IPR012340">
    <property type="entry name" value="NA-bd_OB-fold"/>
</dbReference>
<comment type="similarity">
    <text evidence="4">Belongs to the class I-like SAM-binding methyltransferase superfamily. RNA M5U methyltransferase family.</text>
</comment>
<proteinExistence type="inferred from homology"/>
<dbReference type="PANTHER" id="PTHR11061:SF30">
    <property type="entry name" value="TRNA (URACIL(54)-C(5))-METHYLTRANSFERASE"/>
    <property type="match status" value="1"/>
</dbReference>
<dbReference type="PROSITE" id="PS01230">
    <property type="entry name" value="TRMA_1"/>
    <property type="match status" value="1"/>
</dbReference>
<name>A0A845QZW8_9CLOT</name>
<keyword evidence="1 4" id="KW-0489">Methyltransferase</keyword>
<dbReference type="PROSITE" id="PS51687">
    <property type="entry name" value="SAM_MT_RNA_M5U"/>
    <property type="match status" value="1"/>
</dbReference>
<dbReference type="EMBL" id="QXXA01000014">
    <property type="protein sequence ID" value="NBI07720.1"/>
    <property type="molecule type" value="Genomic_DNA"/>
</dbReference>
<feature type="active site" evidence="5">
    <location>
        <position position="409"/>
    </location>
</feature>
<dbReference type="Gene3D" id="3.40.50.150">
    <property type="entry name" value="Vaccinia Virus protein VP39"/>
    <property type="match status" value="1"/>
</dbReference>
<evidence type="ECO:0000256" key="3">
    <source>
        <dbReference type="ARBA" id="ARBA00022691"/>
    </source>
</evidence>
<dbReference type="Pfam" id="PF05958">
    <property type="entry name" value="tRNA_U5-meth_tr"/>
    <property type="match status" value="1"/>
</dbReference>
<dbReference type="FunFam" id="3.40.50.150:FF:000009">
    <property type="entry name" value="23S rRNA (Uracil(1939)-C(5))-methyltransferase RlmD"/>
    <property type="match status" value="1"/>
</dbReference>
<dbReference type="SUPFAM" id="SSF50249">
    <property type="entry name" value="Nucleic acid-binding proteins"/>
    <property type="match status" value="1"/>
</dbReference>
<dbReference type="OrthoDB" id="9804590at2"/>
<dbReference type="PROSITE" id="PS01231">
    <property type="entry name" value="TRMA_2"/>
    <property type="match status" value="1"/>
</dbReference>
<dbReference type="RefSeq" id="WP_160198187.1">
    <property type="nucleotide sequence ID" value="NZ_QXXA01000014.1"/>
</dbReference>
<feature type="domain" description="TRAM" evidence="6">
    <location>
        <begin position="1"/>
        <end position="59"/>
    </location>
</feature>
<dbReference type="AlphaFoldDB" id="A0A845QZW8"/>
<evidence type="ECO:0000313" key="7">
    <source>
        <dbReference type="EMBL" id="NBI07720.1"/>
    </source>
</evidence>
<feature type="binding site" evidence="4">
    <location>
        <position position="316"/>
    </location>
    <ligand>
        <name>S-adenosyl-L-methionine</name>
        <dbReference type="ChEBI" id="CHEBI:59789"/>
    </ligand>
</feature>